<keyword evidence="7" id="KW-0687">Ribonucleoprotein</keyword>
<protein>
    <recommendedName>
        <fullName evidence="8">Large ribosomal subunit protein uL18c</fullName>
    </recommendedName>
    <alternativeName>
        <fullName evidence="9">50S ribosomal protein L18, chloroplastic</fullName>
    </alternativeName>
</protein>
<dbReference type="InterPro" id="IPR005484">
    <property type="entry name" value="Ribosomal_uL18_bac/plant/anim"/>
</dbReference>
<comment type="function">
    <text evidence="1">Binds 5S rRNA, forms part of the central protuberance of the 50S subunit.</text>
</comment>
<evidence type="ECO:0000256" key="5">
    <source>
        <dbReference type="ARBA" id="ARBA00022884"/>
    </source>
</evidence>
<evidence type="ECO:0000313" key="10">
    <source>
        <dbReference type="EMBL" id="QCI04096.1"/>
    </source>
</evidence>
<comment type="subunit">
    <text evidence="3">Part of the 50S ribosomal subunit; contacts the 5S rRNA.</text>
</comment>
<gene>
    <name evidence="10" type="primary">rpl18</name>
</gene>
<dbReference type="InterPro" id="IPR004389">
    <property type="entry name" value="Ribosomal_uL18_bac-type"/>
</dbReference>
<dbReference type="InterPro" id="IPR057268">
    <property type="entry name" value="Ribosomal_L18"/>
</dbReference>
<dbReference type="GO" id="GO:0008097">
    <property type="term" value="F:5S rRNA binding"/>
    <property type="evidence" value="ECO:0007669"/>
    <property type="project" value="TreeGrafter"/>
</dbReference>
<name>A0A4D6WKN3_9FLOR</name>
<reference evidence="10" key="1">
    <citation type="journal article" date="2019" name="Mol. Phylogenet. Evol.">
        <title>Morphological evolution and classification of the red algal order Ceramiales inferred using plastid phylogenomics.</title>
        <authorList>
            <person name="Diaz-Tapia P."/>
            <person name="Pasella M.M."/>
            <person name="Verbruggen H."/>
            <person name="Maggs C.A."/>
        </authorList>
    </citation>
    <scope>NUCLEOTIDE SEQUENCE</scope>
    <source>
        <strain evidence="10">PD2956</strain>
    </source>
</reference>
<evidence type="ECO:0000256" key="6">
    <source>
        <dbReference type="ARBA" id="ARBA00022980"/>
    </source>
</evidence>
<dbReference type="HAMAP" id="MF_01337_B">
    <property type="entry name" value="Ribosomal_uL18_B"/>
    <property type="match status" value="1"/>
</dbReference>
<comment type="similarity">
    <text evidence="2">Belongs to the universal ribosomal protein uL18 family.</text>
</comment>
<reference evidence="10" key="2">
    <citation type="submission" date="2019-04" db="EMBL/GenBank/DDBJ databases">
        <authorList>
            <person name="Pasella M."/>
        </authorList>
    </citation>
    <scope>NUCLEOTIDE SEQUENCE</scope>
    <source>
        <strain evidence="10">PD2956</strain>
    </source>
</reference>
<proteinExistence type="inferred from homology"/>
<dbReference type="Pfam" id="PF00861">
    <property type="entry name" value="Ribosomal_L18p"/>
    <property type="match status" value="1"/>
</dbReference>
<sequence>MKKNKIKGTTTRPRLYIFKSNKHLYAQLIDDTTNKILASSSTIAKEINSSTKIYANCENAKIIGKQIAIKSKKQGINQIIFDRGNNLYHGQIKALADAAREEGINF</sequence>
<evidence type="ECO:0000256" key="2">
    <source>
        <dbReference type="ARBA" id="ARBA00007116"/>
    </source>
</evidence>
<keyword evidence="4" id="KW-0699">rRNA-binding</keyword>
<accession>A0A4D6WKN3</accession>
<dbReference type="SUPFAM" id="SSF53137">
    <property type="entry name" value="Translational machinery components"/>
    <property type="match status" value="1"/>
</dbReference>
<dbReference type="Gene3D" id="3.30.420.100">
    <property type="match status" value="1"/>
</dbReference>
<dbReference type="EMBL" id="MK814608">
    <property type="protein sequence ID" value="QCI04096.1"/>
    <property type="molecule type" value="Genomic_DNA"/>
</dbReference>
<keyword evidence="5" id="KW-0694">RNA-binding</keyword>
<dbReference type="GO" id="GO:0022625">
    <property type="term" value="C:cytosolic large ribosomal subunit"/>
    <property type="evidence" value="ECO:0007669"/>
    <property type="project" value="TreeGrafter"/>
</dbReference>
<evidence type="ECO:0000256" key="3">
    <source>
        <dbReference type="ARBA" id="ARBA00011505"/>
    </source>
</evidence>
<dbReference type="GO" id="GO:0003735">
    <property type="term" value="F:structural constituent of ribosome"/>
    <property type="evidence" value="ECO:0007669"/>
    <property type="project" value="InterPro"/>
</dbReference>
<dbReference type="NCBIfam" id="TIGR00060">
    <property type="entry name" value="L18_bact"/>
    <property type="match status" value="1"/>
</dbReference>
<evidence type="ECO:0000256" key="7">
    <source>
        <dbReference type="ARBA" id="ARBA00023274"/>
    </source>
</evidence>
<evidence type="ECO:0000256" key="1">
    <source>
        <dbReference type="ARBA" id="ARBA00003898"/>
    </source>
</evidence>
<dbReference type="PANTHER" id="PTHR12899">
    <property type="entry name" value="39S RIBOSOMAL PROTEIN L18, MITOCHONDRIAL"/>
    <property type="match status" value="1"/>
</dbReference>
<evidence type="ECO:0000256" key="8">
    <source>
        <dbReference type="ARBA" id="ARBA00035303"/>
    </source>
</evidence>
<dbReference type="FunFam" id="3.30.420.100:FF:000001">
    <property type="entry name" value="50S ribosomal protein L18"/>
    <property type="match status" value="1"/>
</dbReference>
<evidence type="ECO:0000256" key="9">
    <source>
        <dbReference type="ARBA" id="ARBA00035346"/>
    </source>
</evidence>
<dbReference type="CDD" id="cd00432">
    <property type="entry name" value="Ribosomal_L18_L5e"/>
    <property type="match status" value="1"/>
</dbReference>
<dbReference type="PANTHER" id="PTHR12899:SF3">
    <property type="entry name" value="LARGE RIBOSOMAL SUBUNIT PROTEIN UL18M"/>
    <property type="match status" value="1"/>
</dbReference>
<keyword evidence="10" id="KW-0934">Plastid</keyword>
<dbReference type="AlphaFoldDB" id="A0A4D6WKN3"/>
<keyword evidence="6 10" id="KW-0689">Ribosomal protein</keyword>
<evidence type="ECO:0000256" key="4">
    <source>
        <dbReference type="ARBA" id="ARBA00022730"/>
    </source>
</evidence>
<dbReference type="GO" id="GO:0006412">
    <property type="term" value="P:translation"/>
    <property type="evidence" value="ECO:0007669"/>
    <property type="project" value="InterPro"/>
</dbReference>
<geneLocation type="plastid" evidence="10"/>
<organism evidence="10">
    <name type="scientific">Antithamnionella ternifolia</name>
    <dbReference type="NCBI Taxonomy" id="207919"/>
    <lineage>
        <taxon>Eukaryota</taxon>
        <taxon>Rhodophyta</taxon>
        <taxon>Florideophyceae</taxon>
        <taxon>Rhodymeniophycidae</taxon>
        <taxon>Ceramiales</taxon>
        <taxon>Ceramiaceae</taxon>
        <taxon>Antithamnionella</taxon>
    </lineage>
</organism>